<feature type="domain" description="Mandelate racemase/muconate lactonizing enzyme C-terminal" evidence="5">
    <location>
        <begin position="200"/>
        <end position="294"/>
    </location>
</feature>
<feature type="region of interest" description="Disordered" evidence="4">
    <location>
        <begin position="99"/>
        <end position="121"/>
    </location>
</feature>
<evidence type="ECO:0000256" key="1">
    <source>
        <dbReference type="ARBA" id="ARBA00001426"/>
    </source>
</evidence>
<dbReference type="InterPro" id="IPR029017">
    <property type="entry name" value="Enolase-like_N"/>
</dbReference>
<evidence type="ECO:0000313" key="6">
    <source>
        <dbReference type="EMBL" id="QFQ95518.1"/>
    </source>
</evidence>
<evidence type="ECO:0000313" key="7">
    <source>
        <dbReference type="Proteomes" id="UP000327294"/>
    </source>
</evidence>
<comment type="catalytic activity">
    <reaction evidence="1">
        <text>D-glucarate = 5-dehydro-4-deoxy-D-glucarate + H2O</text>
        <dbReference type="Rhea" id="RHEA:14573"/>
        <dbReference type="ChEBI" id="CHEBI:15377"/>
        <dbReference type="ChEBI" id="CHEBI:30612"/>
        <dbReference type="ChEBI" id="CHEBI:42819"/>
        <dbReference type="EC" id="4.2.1.40"/>
    </reaction>
</comment>
<protein>
    <recommendedName>
        <fullName evidence="3">glucarate dehydratase</fullName>
        <ecNumber evidence="3">4.2.1.40</ecNumber>
    </recommendedName>
</protein>
<dbReference type="Pfam" id="PF13378">
    <property type="entry name" value="MR_MLE_C"/>
    <property type="match status" value="1"/>
</dbReference>
<dbReference type="SUPFAM" id="SSF54826">
    <property type="entry name" value="Enolase N-terminal domain-like"/>
    <property type="match status" value="1"/>
</dbReference>
<dbReference type="InterPro" id="IPR034593">
    <property type="entry name" value="DgoD-like"/>
</dbReference>
<evidence type="ECO:0000256" key="3">
    <source>
        <dbReference type="ARBA" id="ARBA00011973"/>
    </source>
</evidence>
<dbReference type="PANTHER" id="PTHR48080">
    <property type="entry name" value="D-GALACTONATE DEHYDRATASE-RELATED"/>
    <property type="match status" value="1"/>
</dbReference>
<dbReference type="SFLD" id="SFLDG00055">
    <property type="entry name" value="glucarate_dehydratase"/>
    <property type="match status" value="1"/>
</dbReference>
<feature type="compositionally biased region" description="Basic and acidic residues" evidence="4">
    <location>
        <begin position="102"/>
        <end position="114"/>
    </location>
</feature>
<reference evidence="6 7" key="1">
    <citation type="submission" date="2019-10" db="EMBL/GenBank/DDBJ databases">
        <title>Streptomyces sp. strain GY16 isolated from leaves of Broussonetia papyrifera.</title>
        <authorList>
            <person name="Mo P."/>
        </authorList>
    </citation>
    <scope>NUCLEOTIDE SEQUENCE [LARGE SCALE GENOMIC DNA]</scope>
    <source>
        <strain evidence="6 7">GY16</strain>
    </source>
</reference>
<dbReference type="InterPro" id="IPR029065">
    <property type="entry name" value="Enolase_C-like"/>
</dbReference>
<dbReference type="AlphaFoldDB" id="A0A5P8JYF6"/>
<comment type="pathway">
    <text evidence="2">Carbohydrate acid metabolism; D-glucarate degradation; 2,5-dioxopentanoate from D-glucarate: step 1/2.</text>
</comment>
<dbReference type="PANTHER" id="PTHR48080:SF4">
    <property type="entry name" value="GLUCARATE DEHYDRATASE"/>
    <property type="match status" value="1"/>
</dbReference>
<gene>
    <name evidence="6" type="ORF">F9278_04195</name>
</gene>
<dbReference type="GO" id="GO:0008872">
    <property type="term" value="F:glucarate dehydratase activity"/>
    <property type="evidence" value="ECO:0007669"/>
    <property type="project" value="UniProtKB-EC"/>
</dbReference>
<dbReference type="Gene3D" id="3.20.20.120">
    <property type="entry name" value="Enolase-like C-terminal domain"/>
    <property type="match status" value="1"/>
</dbReference>
<dbReference type="SFLD" id="SFLDS00001">
    <property type="entry name" value="Enolase"/>
    <property type="match status" value="1"/>
</dbReference>
<dbReference type="InterPro" id="IPR036849">
    <property type="entry name" value="Enolase-like_C_sf"/>
</dbReference>
<dbReference type="RefSeq" id="WP_152167052.1">
    <property type="nucleotide sequence ID" value="NZ_CP045096.1"/>
</dbReference>
<dbReference type="EC" id="4.2.1.40" evidence="3"/>
<dbReference type="EMBL" id="CP045096">
    <property type="protein sequence ID" value="QFQ95518.1"/>
    <property type="molecule type" value="Genomic_DNA"/>
</dbReference>
<evidence type="ECO:0000259" key="5">
    <source>
        <dbReference type="SMART" id="SM00922"/>
    </source>
</evidence>
<dbReference type="Gene3D" id="3.30.390.10">
    <property type="entry name" value="Enolase-like, N-terminal domain"/>
    <property type="match status" value="1"/>
</dbReference>
<proteinExistence type="predicted"/>
<dbReference type="SMART" id="SM00922">
    <property type="entry name" value="MR_MLE"/>
    <property type="match status" value="1"/>
</dbReference>
<keyword evidence="7" id="KW-1185">Reference proteome</keyword>
<sequence length="452" mass="48247">MIVQELRVTPVAFADPPLLNADGVHQPHVLRAVVELVVADGRGGEVTGLGECAGHAWQLDWLELVGSRLPGTSVYETGELASRVRELLSGHADGVDYGPDAPWRRWSDRTDPPESRGPAPVPAPAFDIRRVYAALEVACLDAQGQLAGVPVVDLLGGRVRDAVPYSGYLFYKWAGHPGADGESGADGDPGADEWGAALTPDGVVAQAVRMVDRYGFRSLKLKGGVFPPEEEIAALRALRAEFPRHPLRLDPNAAWSRQTALSVVGELADLLEYLEDPVAGVEDMAEVAARTTLPLATNMCVTSLEDVGPAVARGAVRIVLGDHHIWGGLRATVALGNVCRAVGWGLSAHSNSHLGISLAAMTHAAAATASLDHACDTHYPWNAAEDVVVPGALSFVDGSVPVPQGTGLGVRLDRAALDRLHARYLRLGREHRDDTAYLRRVRPGFDPTMPRW</sequence>
<evidence type="ECO:0000256" key="4">
    <source>
        <dbReference type="SAM" id="MobiDB-lite"/>
    </source>
</evidence>
<name>A0A5P8JYF6_9ACTN</name>
<dbReference type="SUPFAM" id="SSF51604">
    <property type="entry name" value="Enolase C-terminal domain-like"/>
    <property type="match status" value="1"/>
</dbReference>
<dbReference type="KEGG" id="sphv:F9278_04195"/>
<dbReference type="InterPro" id="IPR013342">
    <property type="entry name" value="Mandelate_racemase_C"/>
</dbReference>
<accession>A0A5P8JYF6</accession>
<dbReference type="Proteomes" id="UP000327294">
    <property type="component" value="Chromosome"/>
</dbReference>
<organism evidence="6 7">
    <name type="scientific">Streptomyces phaeolivaceus</name>
    <dbReference type="NCBI Taxonomy" id="2653200"/>
    <lineage>
        <taxon>Bacteria</taxon>
        <taxon>Bacillati</taxon>
        <taxon>Actinomycetota</taxon>
        <taxon>Actinomycetes</taxon>
        <taxon>Kitasatosporales</taxon>
        <taxon>Streptomycetaceae</taxon>
        <taxon>Streptomyces</taxon>
    </lineage>
</organism>
<evidence type="ECO:0000256" key="2">
    <source>
        <dbReference type="ARBA" id="ARBA00005183"/>
    </source>
</evidence>